<comment type="caution">
    <text evidence="2">The sequence shown here is derived from an EMBL/GenBank/DDBJ whole genome shotgun (WGS) entry which is preliminary data.</text>
</comment>
<dbReference type="HOGENOM" id="CLU_1170590_0_0_1"/>
<sequence>MDNIPIAFIDKEETNSLSNLRAAWSFGTPGRLEFGTTIPTLTAGRRGVTTPAKHSSITSPVSTVLRPPVALLETVGYSRRPSLTSWKVIARLLGNEPMSCSGAGVDGRLFIGLLQARDFVDKISSQLPETPRLGSKKNDPKETIKQLQDHLEDLRKENARVTASAVRMRQTWVTLSRLIRDTLTVLQDPALSPSVARTRALAALIRSHTHDVLFRADQLPPVPLLGIDDQ</sequence>
<feature type="coiled-coil region" evidence="1">
    <location>
        <begin position="137"/>
        <end position="171"/>
    </location>
</feature>
<dbReference type="Proteomes" id="UP000001861">
    <property type="component" value="Unassembled WGS sequence"/>
</dbReference>
<protein>
    <submittedName>
        <fullName evidence="2">Uncharacterized protein</fullName>
    </submittedName>
</protein>
<dbReference type="EMBL" id="AACS02000009">
    <property type="protein sequence ID" value="EAU89888.2"/>
    <property type="molecule type" value="Genomic_DNA"/>
</dbReference>
<evidence type="ECO:0000256" key="1">
    <source>
        <dbReference type="SAM" id="Coils"/>
    </source>
</evidence>
<dbReference type="RefSeq" id="XP_001831989.2">
    <property type="nucleotide sequence ID" value="XM_001831937.2"/>
</dbReference>
<dbReference type="InParanoid" id="A8NAY7"/>
<evidence type="ECO:0000313" key="2">
    <source>
        <dbReference type="EMBL" id="EAU89888.2"/>
    </source>
</evidence>
<proteinExistence type="predicted"/>
<dbReference type="KEGG" id="cci:CC1G_07040"/>
<name>A8NAY7_COPC7</name>
<accession>A8NAY7</accession>
<dbReference type="GeneID" id="6008471"/>
<keyword evidence="1" id="KW-0175">Coiled coil</keyword>
<dbReference type="VEuPathDB" id="FungiDB:CC1G_07040"/>
<keyword evidence="3" id="KW-1185">Reference proteome</keyword>
<reference evidence="2 3" key="1">
    <citation type="journal article" date="2010" name="Proc. Natl. Acad. Sci. U.S.A.">
        <title>Insights into evolution of multicellular fungi from the assembled chromosomes of the mushroom Coprinopsis cinerea (Coprinus cinereus).</title>
        <authorList>
            <person name="Stajich J.E."/>
            <person name="Wilke S.K."/>
            <person name="Ahren D."/>
            <person name="Au C.H."/>
            <person name="Birren B.W."/>
            <person name="Borodovsky M."/>
            <person name="Burns C."/>
            <person name="Canback B."/>
            <person name="Casselton L.A."/>
            <person name="Cheng C.K."/>
            <person name="Deng J."/>
            <person name="Dietrich F.S."/>
            <person name="Fargo D.C."/>
            <person name="Farman M.L."/>
            <person name="Gathman A.C."/>
            <person name="Goldberg J."/>
            <person name="Guigo R."/>
            <person name="Hoegger P.J."/>
            <person name="Hooker J.B."/>
            <person name="Huggins A."/>
            <person name="James T.Y."/>
            <person name="Kamada T."/>
            <person name="Kilaru S."/>
            <person name="Kodira C."/>
            <person name="Kues U."/>
            <person name="Kupfer D."/>
            <person name="Kwan H.S."/>
            <person name="Lomsadze A."/>
            <person name="Li W."/>
            <person name="Lilly W.W."/>
            <person name="Ma L.J."/>
            <person name="Mackey A.J."/>
            <person name="Manning G."/>
            <person name="Martin F."/>
            <person name="Muraguchi H."/>
            <person name="Natvig D.O."/>
            <person name="Palmerini H."/>
            <person name="Ramesh M.A."/>
            <person name="Rehmeyer C.J."/>
            <person name="Roe B.A."/>
            <person name="Shenoy N."/>
            <person name="Stanke M."/>
            <person name="Ter-Hovhannisyan V."/>
            <person name="Tunlid A."/>
            <person name="Velagapudi R."/>
            <person name="Vision T.J."/>
            <person name="Zeng Q."/>
            <person name="Zolan M.E."/>
            <person name="Pukkila P.J."/>
        </authorList>
    </citation>
    <scope>NUCLEOTIDE SEQUENCE [LARGE SCALE GENOMIC DNA]</scope>
    <source>
        <strain evidence="3">Okayama-7 / 130 / ATCC MYA-4618 / FGSC 9003</strain>
    </source>
</reference>
<dbReference type="AlphaFoldDB" id="A8NAY7"/>
<gene>
    <name evidence="2" type="ORF">CC1G_07040</name>
</gene>
<organism evidence="2 3">
    <name type="scientific">Coprinopsis cinerea (strain Okayama-7 / 130 / ATCC MYA-4618 / FGSC 9003)</name>
    <name type="common">Inky cap fungus</name>
    <name type="synonym">Hormographiella aspergillata</name>
    <dbReference type="NCBI Taxonomy" id="240176"/>
    <lineage>
        <taxon>Eukaryota</taxon>
        <taxon>Fungi</taxon>
        <taxon>Dikarya</taxon>
        <taxon>Basidiomycota</taxon>
        <taxon>Agaricomycotina</taxon>
        <taxon>Agaricomycetes</taxon>
        <taxon>Agaricomycetidae</taxon>
        <taxon>Agaricales</taxon>
        <taxon>Agaricineae</taxon>
        <taxon>Psathyrellaceae</taxon>
        <taxon>Coprinopsis</taxon>
    </lineage>
</organism>
<evidence type="ECO:0000313" key="3">
    <source>
        <dbReference type="Proteomes" id="UP000001861"/>
    </source>
</evidence>